<proteinExistence type="predicted"/>
<organism evidence="1 2">
    <name type="scientific">Rhynchosporium graminicola</name>
    <dbReference type="NCBI Taxonomy" id="2792576"/>
    <lineage>
        <taxon>Eukaryota</taxon>
        <taxon>Fungi</taxon>
        <taxon>Dikarya</taxon>
        <taxon>Ascomycota</taxon>
        <taxon>Pezizomycotina</taxon>
        <taxon>Leotiomycetes</taxon>
        <taxon>Helotiales</taxon>
        <taxon>Ploettnerulaceae</taxon>
        <taxon>Rhynchosporium</taxon>
    </lineage>
</organism>
<protein>
    <submittedName>
        <fullName evidence="1">Uncharacterized protein</fullName>
    </submittedName>
</protein>
<dbReference type="Proteomes" id="UP000178129">
    <property type="component" value="Unassembled WGS sequence"/>
</dbReference>
<reference evidence="2" key="1">
    <citation type="submission" date="2016-03" db="EMBL/GenBank/DDBJ databases">
        <authorList>
            <person name="Ploux O."/>
        </authorList>
    </citation>
    <scope>NUCLEOTIDE SEQUENCE [LARGE SCALE GENOMIC DNA]</scope>
    <source>
        <strain evidence="2">UK7</strain>
    </source>
</reference>
<comment type="caution">
    <text evidence="1">The sequence shown here is derived from an EMBL/GenBank/DDBJ whole genome shotgun (WGS) entry which is preliminary data.</text>
</comment>
<dbReference type="EMBL" id="FJUW01000010">
    <property type="protein sequence ID" value="CZS95200.1"/>
    <property type="molecule type" value="Genomic_DNA"/>
</dbReference>
<name>A0A1E1KB84_9HELO</name>
<dbReference type="InParanoid" id="A0A1E1KB84"/>
<evidence type="ECO:0000313" key="1">
    <source>
        <dbReference type="EMBL" id="CZS95200.1"/>
    </source>
</evidence>
<accession>A0A1E1KB84</accession>
<evidence type="ECO:0000313" key="2">
    <source>
        <dbReference type="Proteomes" id="UP000178129"/>
    </source>
</evidence>
<gene>
    <name evidence="1" type="ORF">RCO7_14357</name>
</gene>
<sequence>MPRAHPGASAGQGFVDQNGSTCQALDAVQPSQSLCSMPLLMQARCGGNGLPRAPRRLERPTRR</sequence>
<keyword evidence="2" id="KW-1185">Reference proteome</keyword>
<dbReference type="AlphaFoldDB" id="A0A1E1KB84"/>